<feature type="binding site" evidence="2">
    <location>
        <position position="145"/>
    </location>
    <ligand>
        <name>acetyl-CoA</name>
        <dbReference type="ChEBI" id="CHEBI:57288"/>
    </ligand>
</feature>
<dbReference type="EMBL" id="JABXYM010000001">
    <property type="protein sequence ID" value="MCR6096271.1"/>
    <property type="molecule type" value="Genomic_DNA"/>
</dbReference>
<feature type="active site" description="Proton acceptor" evidence="1">
    <location>
        <position position="136"/>
    </location>
</feature>
<dbReference type="SUPFAM" id="SSF51161">
    <property type="entry name" value="Trimeric LpxA-like enzymes"/>
    <property type="match status" value="1"/>
</dbReference>
<dbReference type="Proteomes" id="UP001057753">
    <property type="component" value="Unassembled WGS sequence"/>
</dbReference>
<evidence type="ECO:0000259" key="3">
    <source>
        <dbReference type="Pfam" id="PF17836"/>
    </source>
</evidence>
<dbReference type="NCBIfam" id="TIGR03570">
    <property type="entry name" value="NeuD_NnaD"/>
    <property type="match status" value="1"/>
</dbReference>
<evidence type="ECO:0000313" key="4">
    <source>
        <dbReference type="EMBL" id="MCR6096271.1"/>
    </source>
</evidence>
<keyword evidence="5" id="KW-1185">Reference proteome</keyword>
<gene>
    <name evidence="4" type="ORF">HXA33_06885</name>
</gene>
<evidence type="ECO:0000256" key="2">
    <source>
        <dbReference type="PIRSR" id="PIRSR620019-2"/>
    </source>
</evidence>
<dbReference type="Gene3D" id="3.40.50.20">
    <property type="match status" value="1"/>
</dbReference>
<dbReference type="PANTHER" id="PTHR43300:SF7">
    <property type="entry name" value="UDP-N-ACETYLBACILLOSAMINE N-ACETYLTRANSFERASE"/>
    <property type="match status" value="1"/>
</dbReference>
<dbReference type="PANTHER" id="PTHR43300">
    <property type="entry name" value="ACETYLTRANSFERASE"/>
    <property type="match status" value="1"/>
</dbReference>
<dbReference type="RefSeq" id="WP_257820911.1">
    <property type="nucleotide sequence ID" value="NZ_JABXYM010000001.1"/>
</dbReference>
<sequence length="218" mass="23242">MNLIIVGYGGHSKVLTDIAQRSKNVRVIGYLDDKFDGMTIDNGVFYAPLSFSIPLHLKFKDVKWLIGVGDNIIRKKIVKQLKLPREAYMTLVHPTAEVSPHATVGPGTVVMPHAVINADSTVGAHVIVNSGAIIEHDNIINDYVHLSPHATLTGNVEVKEGTHLGANATVIPGKTVGEWSVIGAGSTVIHSMPSFITAAGVPATVKAKAGEKIVKYNV</sequence>
<protein>
    <submittedName>
        <fullName evidence="4">Acetyltransferase</fullName>
    </submittedName>
</protein>
<dbReference type="Pfam" id="PF17836">
    <property type="entry name" value="PglD_N"/>
    <property type="match status" value="1"/>
</dbReference>
<dbReference type="Gene3D" id="2.160.10.10">
    <property type="entry name" value="Hexapeptide repeat proteins"/>
    <property type="match status" value="1"/>
</dbReference>
<evidence type="ECO:0000256" key="1">
    <source>
        <dbReference type="PIRSR" id="PIRSR620019-1"/>
    </source>
</evidence>
<dbReference type="InterPro" id="IPR020019">
    <property type="entry name" value="AcTrfase_PglD-like"/>
</dbReference>
<name>A0A9Q4FYE3_SALAG</name>
<dbReference type="CDD" id="cd03360">
    <property type="entry name" value="LbH_AT_putative"/>
    <property type="match status" value="1"/>
</dbReference>
<dbReference type="InterPro" id="IPR011004">
    <property type="entry name" value="Trimer_LpxA-like_sf"/>
</dbReference>
<feature type="domain" description="PglD N-terminal" evidence="3">
    <location>
        <begin position="2"/>
        <end position="81"/>
    </location>
</feature>
<evidence type="ECO:0000313" key="5">
    <source>
        <dbReference type="Proteomes" id="UP001057753"/>
    </source>
</evidence>
<reference evidence="4" key="1">
    <citation type="submission" date="2020-06" db="EMBL/GenBank/DDBJ databases">
        <title>Insight into the genomes of haloalkaliphilic bacilli from Kenyan soda lakes.</title>
        <authorList>
            <person name="Mwirichia R."/>
            <person name="Villamizar G.C."/>
            <person name="Poehlein A."/>
            <person name="Mugweru J."/>
            <person name="Kipnyargis A."/>
            <person name="Kiplimo D."/>
            <person name="Orwa P."/>
            <person name="Daniel R."/>
        </authorList>
    </citation>
    <scope>NUCLEOTIDE SEQUENCE</scope>
    <source>
        <strain evidence="4">B1096_S55</strain>
    </source>
</reference>
<proteinExistence type="predicted"/>
<dbReference type="AlphaFoldDB" id="A0A9Q4FYE3"/>
<dbReference type="InterPro" id="IPR050179">
    <property type="entry name" value="Trans_hexapeptide_repeat"/>
</dbReference>
<organism evidence="4 5">
    <name type="scientific">Salipaludibacillus agaradhaerens</name>
    <name type="common">Bacillus agaradhaerens</name>
    <dbReference type="NCBI Taxonomy" id="76935"/>
    <lineage>
        <taxon>Bacteria</taxon>
        <taxon>Bacillati</taxon>
        <taxon>Bacillota</taxon>
        <taxon>Bacilli</taxon>
        <taxon>Bacillales</taxon>
        <taxon>Bacillaceae</taxon>
    </lineage>
</organism>
<accession>A0A9Q4FYE3</accession>
<feature type="site" description="Increases basicity of active site His" evidence="1">
    <location>
        <position position="137"/>
    </location>
</feature>
<dbReference type="InterPro" id="IPR041561">
    <property type="entry name" value="PglD_N"/>
</dbReference>
<comment type="caution">
    <text evidence="4">The sequence shown here is derived from an EMBL/GenBank/DDBJ whole genome shotgun (WGS) entry which is preliminary data.</text>
</comment>
<feature type="binding site" evidence="2">
    <location>
        <position position="69"/>
    </location>
    <ligand>
        <name>substrate</name>
    </ligand>
</feature>